<dbReference type="Proteomes" id="UP000314294">
    <property type="component" value="Unassembled WGS sequence"/>
</dbReference>
<organism evidence="1 2">
    <name type="scientific">Liparis tanakae</name>
    <name type="common">Tanaka's snailfish</name>
    <dbReference type="NCBI Taxonomy" id="230148"/>
    <lineage>
        <taxon>Eukaryota</taxon>
        <taxon>Metazoa</taxon>
        <taxon>Chordata</taxon>
        <taxon>Craniata</taxon>
        <taxon>Vertebrata</taxon>
        <taxon>Euteleostomi</taxon>
        <taxon>Actinopterygii</taxon>
        <taxon>Neopterygii</taxon>
        <taxon>Teleostei</taxon>
        <taxon>Neoteleostei</taxon>
        <taxon>Acanthomorphata</taxon>
        <taxon>Eupercaria</taxon>
        <taxon>Perciformes</taxon>
        <taxon>Cottioidei</taxon>
        <taxon>Cottales</taxon>
        <taxon>Liparidae</taxon>
        <taxon>Liparis</taxon>
    </lineage>
</organism>
<sequence>MPTGVEMPAGTVCGSVSALCAPIWIITGSAKSVTNSVIAVLDRAATAASAATSHTSSRTPRVYRSVLWVTTQRTKTSVCASAVTSAVSHASAVTVCSVSTVNLDSSSREAAAWKPVQRG</sequence>
<dbReference type="EMBL" id="SRLO01000290">
    <property type="protein sequence ID" value="TNN62579.1"/>
    <property type="molecule type" value="Genomic_DNA"/>
</dbReference>
<comment type="caution">
    <text evidence="1">The sequence shown here is derived from an EMBL/GenBank/DDBJ whole genome shotgun (WGS) entry which is preliminary data.</text>
</comment>
<reference evidence="1 2" key="1">
    <citation type="submission" date="2019-03" db="EMBL/GenBank/DDBJ databases">
        <title>First draft genome of Liparis tanakae, snailfish: a comprehensive survey of snailfish specific genes.</title>
        <authorList>
            <person name="Kim W."/>
            <person name="Song I."/>
            <person name="Jeong J.-H."/>
            <person name="Kim D."/>
            <person name="Kim S."/>
            <person name="Ryu S."/>
            <person name="Song J.Y."/>
            <person name="Lee S.K."/>
        </authorList>
    </citation>
    <scope>NUCLEOTIDE SEQUENCE [LARGE SCALE GENOMIC DNA]</scope>
    <source>
        <tissue evidence="1">Muscle</tissue>
    </source>
</reference>
<dbReference type="AlphaFoldDB" id="A0A4Z2H9S4"/>
<evidence type="ECO:0000313" key="2">
    <source>
        <dbReference type="Proteomes" id="UP000314294"/>
    </source>
</evidence>
<gene>
    <name evidence="1" type="ORF">EYF80_027178</name>
</gene>
<evidence type="ECO:0000313" key="1">
    <source>
        <dbReference type="EMBL" id="TNN62579.1"/>
    </source>
</evidence>
<protein>
    <submittedName>
        <fullName evidence="1">Uncharacterized protein</fullName>
    </submittedName>
</protein>
<keyword evidence="2" id="KW-1185">Reference proteome</keyword>
<name>A0A4Z2H9S4_9TELE</name>
<proteinExistence type="predicted"/>
<accession>A0A4Z2H9S4</accession>